<keyword evidence="2" id="KW-0963">Cytoplasm</keyword>
<feature type="domain" description="Response regulatory" evidence="10">
    <location>
        <begin position="2"/>
        <end position="116"/>
    </location>
</feature>
<evidence type="ECO:0000256" key="1">
    <source>
        <dbReference type="ARBA" id="ARBA00004496"/>
    </source>
</evidence>
<dbReference type="CDD" id="cd17624">
    <property type="entry name" value="REC_OmpR_PmrA-like"/>
    <property type="match status" value="1"/>
</dbReference>
<dbReference type="InterPro" id="IPR011006">
    <property type="entry name" value="CheY-like_superfamily"/>
</dbReference>
<dbReference type="PANTHER" id="PTHR48111">
    <property type="entry name" value="REGULATOR OF RPOS"/>
    <property type="match status" value="1"/>
</dbReference>
<keyword evidence="3 8" id="KW-0597">Phosphoprotein</keyword>
<evidence type="ECO:0000256" key="3">
    <source>
        <dbReference type="ARBA" id="ARBA00022553"/>
    </source>
</evidence>
<protein>
    <submittedName>
        <fullName evidence="12">Response regulator</fullName>
    </submittedName>
</protein>
<keyword evidence="13" id="KW-1185">Reference proteome</keyword>
<dbReference type="GO" id="GO:0005829">
    <property type="term" value="C:cytosol"/>
    <property type="evidence" value="ECO:0007669"/>
    <property type="project" value="TreeGrafter"/>
</dbReference>
<evidence type="ECO:0000256" key="9">
    <source>
        <dbReference type="PROSITE-ProRule" id="PRU01091"/>
    </source>
</evidence>
<evidence type="ECO:0000313" key="13">
    <source>
        <dbReference type="Proteomes" id="UP001249020"/>
    </source>
</evidence>
<keyword evidence="5" id="KW-0805">Transcription regulation</keyword>
<evidence type="ECO:0000256" key="2">
    <source>
        <dbReference type="ARBA" id="ARBA00022490"/>
    </source>
</evidence>
<feature type="domain" description="OmpR/PhoB-type" evidence="11">
    <location>
        <begin position="123"/>
        <end position="218"/>
    </location>
</feature>
<evidence type="ECO:0000313" key="12">
    <source>
        <dbReference type="EMBL" id="MDT0583886.1"/>
    </source>
</evidence>
<feature type="DNA-binding region" description="OmpR/PhoB-type" evidence="9">
    <location>
        <begin position="123"/>
        <end position="218"/>
    </location>
</feature>
<dbReference type="InterPro" id="IPR036388">
    <property type="entry name" value="WH-like_DNA-bd_sf"/>
</dbReference>
<evidence type="ECO:0000256" key="8">
    <source>
        <dbReference type="PROSITE-ProRule" id="PRU00169"/>
    </source>
</evidence>
<evidence type="ECO:0000259" key="10">
    <source>
        <dbReference type="PROSITE" id="PS50110"/>
    </source>
</evidence>
<dbReference type="EMBL" id="JAVRIE010000007">
    <property type="protein sequence ID" value="MDT0583886.1"/>
    <property type="molecule type" value="Genomic_DNA"/>
</dbReference>
<proteinExistence type="predicted"/>
<dbReference type="PANTHER" id="PTHR48111:SF35">
    <property type="entry name" value="TRANSCRIPTIONAL REGULATORY PROTEIN QSEB"/>
    <property type="match status" value="1"/>
</dbReference>
<dbReference type="GO" id="GO:0000976">
    <property type="term" value="F:transcription cis-regulatory region binding"/>
    <property type="evidence" value="ECO:0007669"/>
    <property type="project" value="TreeGrafter"/>
</dbReference>
<dbReference type="SMART" id="SM00448">
    <property type="entry name" value="REC"/>
    <property type="match status" value="1"/>
</dbReference>
<dbReference type="InterPro" id="IPR001789">
    <property type="entry name" value="Sig_transdc_resp-reg_receiver"/>
</dbReference>
<gene>
    <name evidence="12" type="ORF">RM544_15145</name>
</gene>
<organism evidence="12 13">
    <name type="scientific">Brumicola blandensis</name>
    <dbReference type="NCBI Taxonomy" id="3075611"/>
    <lineage>
        <taxon>Bacteria</taxon>
        <taxon>Pseudomonadati</taxon>
        <taxon>Pseudomonadota</taxon>
        <taxon>Gammaproteobacteria</taxon>
        <taxon>Alteromonadales</taxon>
        <taxon>Alteromonadaceae</taxon>
        <taxon>Brumicola</taxon>
    </lineage>
</organism>
<reference evidence="12 13" key="1">
    <citation type="submission" date="2023-09" db="EMBL/GenBank/DDBJ databases">
        <authorList>
            <person name="Rey-Velasco X."/>
        </authorList>
    </citation>
    <scope>NUCLEOTIDE SEQUENCE [LARGE SCALE GENOMIC DNA]</scope>
    <source>
        <strain evidence="12 13">W409</strain>
    </source>
</reference>
<dbReference type="Proteomes" id="UP001249020">
    <property type="component" value="Unassembled WGS sequence"/>
</dbReference>
<evidence type="ECO:0000256" key="6">
    <source>
        <dbReference type="ARBA" id="ARBA00023125"/>
    </source>
</evidence>
<keyword evidence="7" id="KW-0804">Transcription</keyword>
<dbReference type="RefSeq" id="WP_311362661.1">
    <property type="nucleotide sequence ID" value="NZ_JAVRIE010000007.1"/>
</dbReference>
<dbReference type="Gene3D" id="1.10.10.10">
    <property type="entry name" value="Winged helix-like DNA-binding domain superfamily/Winged helix DNA-binding domain"/>
    <property type="match status" value="1"/>
</dbReference>
<dbReference type="InterPro" id="IPR001867">
    <property type="entry name" value="OmpR/PhoB-type_DNA-bd"/>
</dbReference>
<dbReference type="GO" id="GO:0000156">
    <property type="term" value="F:phosphorelay response regulator activity"/>
    <property type="evidence" value="ECO:0007669"/>
    <property type="project" value="TreeGrafter"/>
</dbReference>
<dbReference type="AlphaFoldDB" id="A0AAW8R3L1"/>
<name>A0AAW8R3L1_9ALTE</name>
<feature type="modified residue" description="4-aspartylphosphate" evidence="8">
    <location>
        <position position="51"/>
    </location>
</feature>
<evidence type="ECO:0000256" key="7">
    <source>
        <dbReference type="ARBA" id="ARBA00023163"/>
    </source>
</evidence>
<comment type="subcellular location">
    <subcellularLocation>
        <location evidence="1">Cytoplasm</location>
    </subcellularLocation>
</comment>
<dbReference type="InterPro" id="IPR039420">
    <property type="entry name" value="WalR-like"/>
</dbReference>
<dbReference type="GO" id="GO:0006355">
    <property type="term" value="P:regulation of DNA-templated transcription"/>
    <property type="evidence" value="ECO:0007669"/>
    <property type="project" value="InterPro"/>
</dbReference>
<dbReference type="SUPFAM" id="SSF52172">
    <property type="entry name" value="CheY-like"/>
    <property type="match status" value="1"/>
</dbReference>
<keyword evidence="4" id="KW-0902">Two-component regulatory system</keyword>
<sequence length="227" mass="25195">MRLLLVEDDASLADALSKSIHQQGYSLTHVSNAKDALSALDSNEFTIAILDLGLPDMDGLELLAKAKLSHPDLATIILTARDSIDDKIEGLDAGADDYLPKPFDLAELFARLRAIERRGKTSTSSIVMIDQVSLDIASHQLNVDGAIIDLSRREFMLLKALMENHGRIQSKVQLEQKLYEWGEEISSNAIEVHIHNLRKRLPDNFIKTIRGVGYSVPKKTETPKVNV</sequence>
<comment type="caution">
    <text evidence="12">The sequence shown here is derived from an EMBL/GenBank/DDBJ whole genome shotgun (WGS) entry which is preliminary data.</text>
</comment>
<dbReference type="Gene3D" id="3.40.50.2300">
    <property type="match status" value="1"/>
</dbReference>
<dbReference type="SMART" id="SM00862">
    <property type="entry name" value="Trans_reg_C"/>
    <property type="match status" value="1"/>
</dbReference>
<dbReference type="Pfam" id="PF00486">
    <property type="entry name" value="Trans_reg_C"/>
    <property type="match status" value="1"/>
</dbReference>
<accession>A0AAW8R3L1</accession>
<keyword evidence="6 9" id="KW-0238">DNA-binding</keyword>
<dbReference type="GO" id="GO:0032993">
    <property type="term" value="C:protein-DNA complex"/>
    <property type="evidence" value="ECO:0007669"/>
    <property type="project" value="TreeGrafter"/>
</dbReference>
<dbReference type="PROSITE" id="PS51755">
    <property type="entry name" value="OMPR_PHOB"/>
    <property type="match status" value="1"/>
</dbReference>
<dbReference type="CDD" id="cd00383">
    <property type="entry name" value="trans_reg_C"/>
    <property type="match status" value="1"/>
</dbReference>
<dbReference type="Pfam" id="PF00072">
    <property type="entry name" value="Response_reg"/>
    <property type="match status" value="1"/>
</dbReference>
<evidence type="ECO:0000259" key="11">
    <source>
        <dbReference type="PROSITE" id="PS51755"/>
    </source>
</evidence>
<dbReference type="PROSITE" id="PS50110">
    <property type="entry name" value="RESPONSE_REGULATORY"/>
    <property type="match status" value="1"/>
</dbReference>
<dbReference type="Gene3D" id="6.10.250.690">
    <property type="match status" value="1"/>
</dbReference>
<evidence type="ECO:0000256" key="5">
    <source>
        <dbReference type="ARBA" id="ARBA00023015"/>
    </source>
</evidence>
<evidence type="ECO:0000256" key="4">
    <source>
        <dbReference type="ARBA" id="ARBA00023012"/>
    </source>
</evidence>